<dbReference type="Pfam" id="PF03147">
    <property type="entry name" value="FDX-ACB"/>
    <property type="match status" value="1"/>
</dbReference>
<keyword evidence="12 15" id="KW-0648">Protein biosynthesis</keyword>
<feature type="domain" description="TRNA-binding" evidence="17">
    <location>
        <begin position="40"/>
        <end position="154"/>
    </location>
</feature>
<dbReference type="NCBIfam" id="NF045760">
    <property type="entry name" value="YtpR"/>
    <property type="match status" value="1"/>
</dbReference>
<evidence type="ECO:0000256" key="7">
    <source>
        <dbReference type="ARBA" id="ARBA00022723"/>
    </source>
</evidence>
<evidence type="ECO:0000256" key="16">
    <source>
        <dbReference type="PROSITE-ProRule" id="PRU00209"/>
    </source>
</evidence>
<accession>A0ABV9NZM9</accession>
<feature type="binding site" evidence="15">
    <location>
        <position position="467"/>
    </location>
    <ligand>
        <name>Mg(2+)</name>
        <dbReference type="ChEBI" id="CHEBI:18420"/>
        <note>shared with alpha subunit</note>
    </ligand>
</feature>
<evidence type="ECO:0000256" key="5">
    <source>
        <dbReference type="ARBA" id="ARBA00022555"/>
    </source>
</evidence>
<dbReference type="Gene3D" id="3.30.930.10">
    <property type="entry name" value="Bira Bifunctional Protein, Domain 2"/>
    <property type="match status" value="1"/>
</dbReference>
<feature type="binding site" evidence="15">
    <location>
        <position position="470"/>
    </location>
    <ligand>
        <name>Mg(2+)</name>
        <dbReference type="ChEBI" id="CHEBI:18420"/>
        <note>shared with alpha subunit</note>
    </ligand>
</feature>
<evidence type="ECO:0000259" key="19">
    <source>
        <dbReference type="PROSITE" id="PS51483"/>
    </source>
</evidence>
<dbReference type="InterPro" id="IPR005147">
    <property type="entry name" value="tRNA_synthase_B5-dom"/>
</dbReference>
<evidence type="ECO:0000259" key="18">
    <source>
        <dbReference type="PROSITE" id="PS51447"/>
    </source>
</evidence>
<dbReference type="InterPro" id="IPR045060">
    <property type="entry name" value="Phe-tRNA-ligase_IIc_bsu"/>
</dbReference>
<evidence type="ECO:0000256" key="12">
    <source>
        <dbReference type="ARBA" id="ARBA00022917"/>
    </source>
</evidence>
<feature type="binding site" evidence="15">
    <location>
        <position position="461"/>
    </location>
    <ligand>
        <name>Mg(2+)</name>
        <dbReference type="ChEBI" id="CHEBI:18420"/>
        <note>shared with alpha subunit</note>
    </ligand>
</feature>
<dbReference type="InterPro" id="IPR004532">
    <property type="entry name" value="Phe-tRNA-ligase_IIc_bsu_bact"/>
</dbReference>
<evidence type="ECO:0000256" key="9">
    <source>
        <dbReference type="ARBA" id="ARBA00022840"/>
    </source>
</evidence>
<gene>
    <name evidence="15 20" type="primary">pheT</name>
    <name evidence="20" type="ORF">ACFO4L_12960</name>
</gene>
<feature type="binding site" evidence="15">
    <location>
        <position position="471"/>
    </location>
    <ligand>
        <name>Mg(2+)</name>
        <dbReference type="ChEBI" id="CHEBI:18420"/>
        <note>shared with alpha subunit</note>
    </ligand>
</feature>
<evidence type="ECO:0000259" key="17">
    <source>
        <dbReference type="PROSITE" id="PS50886"/>
    </source>
</evidence>
<dbReference type="InterPro" id="IPR020825">
    <property type="entry name" value="Phe-tRNA_synthase-like_B3/B4"/>
</dbReference>
<keyword evidence="7 15" id="KW-0479">Metal-binding</keyword>
<dbReference type="PANTHER" id="PTHR10947:SF0">
    <property type="entry name" value="PHENYLALANINE--TRNA LIGASE BETA SUBUNIT"/>
    <property type="match status" value="1"/>
</dbReference>
<organism evidence="20 21">
    <name type="scientific">Bacillus daqingensis</name>
    <dbReference type="NCBI Taxonomy" id="872396"/>
    <lineage>
        <taxon>Bacteria</taxon>
        <taxon>Bacillati</taxon>
        <taxon>Bacillota</taxon>
        <taxon>Bacilli</taxon>
        <taxon>Bacillales</taxon>
        <taxon>Bacillaceae</taxon>
        <taxon>Bacillus</taxon>
    </lineage>
</organism>
<keyword evidence="11 16" id="KW-0694">RNA-binding</keyword>
<dbReference type="SUPFAM" id="SSF46955">
    <property type="entry name" value="Putative DNA-binding domain"/>
    <property type="match status" value="1"/>
</dbReference>
<reference evidence="21" key="1">
    <citation type="journal article" date="2019" name="Int. J. Syst. Evol. Microbiol.">
        <title>The Global Catalogue of Microorganisms (GCM) 10K type strain sequencing project: providing services to taxonomists for standard genome sequencing and annotation.</title>
        <authorList>
            <consortium name="The Broad Institute Genomics Platform"/>
            <consortium name="The Broad Institute Genome Sequencing Center for Infectious Disease"/>
            <person name="Wu L."/>
            <person name="Ma J."/>
        </authorList>
    </citation>
    <scope>NUCLEOTIDE SEQUENCE [LARGE SCALE GENOMIC DNA]</scope>
    <source>
        <strain evidence="21">JCM 12165</strain>
    </source>
</reference>
<evidence type="ECO:0000256" key="8">
    <source>
        <dbReference type="ARBA" id="ARBA00022741"/>
    </source>
</evidence>
<dbReference type="NCBIfam" id="TIGR00472">
    <property type="entry name" value="pheT_bact"/>
    <property type="match status" value="1"/>
</dbReference>
<dbReference type="SUPFAM" id="SSF54991">
    <property type="entry name" value="Anticodon-binding domain of PheRS"/>
    <property type="match status" value="1"/>
</dbReference>
<feature type="domain" description="B5" evidence="19">
    <location>
        <begin position="408"/>
        <end position="483"/>
    </location>
</feature>
<dbReference type="Gene3D" id="3.50.40.10">
    <property type="entry name" value="Phenylalanyl-trna Synthetase, Chain B, domain 3"/>
    <property type="match status" value="1"/>
</dbReference>
<dbReference type="Gene3D" id="3.30.70.380">
    <property type="entry name" value="Ferrodoxin-fold anticodon-binding domain"/>
    <property type="match status" value="1"/>
</dbReference>
<dbReference type="SMART" id="SM00873">
    <property type="entry name" value="B3_4"/>
    <property type="match status" value="1"/>
</dbReference>
<dbReference type="Gene3D" id="3.30.56.10">
    <property type="match status" value="2"/>
</dbReference>
<dbReference type="SUPFAM" id="SSF55681">
    <property type="entry name" value="Class II aaRS and biotin synthetases"/>
    <property type="match status" value="1"/>
</dbReference>
<dbReference type="GO" id="GO:0004826">
    <property type="term" value="F:phenylalanine-tRNA ligase activity"/>
    <property type="evidence" value="ECO:0007669"/>
    <property type="project" value="UniProtKB-EC"/>
</dbReference>
<evidence type="ECO:0000313" key="21">
    <source>
        <dbReference type="Proteomes" id="UP001595896"/>
    </source>
</evidence>
<keyword evidence="9 15" id="KW-0067">ATP-binding</keyword>
<keyword evidence="4 15" id="KW-0963">Cytoplasm</keyword>
<evidence type="ECO:0000256" key="13">
    <source>
        <dbReference type="ARBA" id="ARBA00023146"/>
    </source>
</evidence>
<dbReference type="Proteomes" id="UP001595896">
    <property type="component" value="Unassembled WGS sequence"/>
</dbReference>
<comment type="similarity">
    <text evidence="2 15">Belongs to the phenylalanyl-tRNA synthetase beta subunit family. Type 1 subfamily.</text>
</comment>
<dbReference type="EMBL" id="JBHSGK010000013">
    <property type="protein sequence ID" value="MFC4737505.1"/>
    <property type="molecule type" value="Genomic_DNA"/>
</dbReference>
<dbReference type="InterPro" id="IPR005146">
    <property type="entry name" value="B3/B4_tRNA-bd"/>
</dbReference>
<dbReference type="InterPro" id="IPR012340">
    <property type="entry name" value="NA-bd_OB-fold"/>
</dbReference>
<dbReference type="RefSeq" id="WP_377910096.1">
    <property type="nucleotide sequence ID" value="NZ_JBHSGK010000013.1"/>
</dbReference>
<keyword evidence="10 15" id="KW-0460">Magnesium</keyword>
<dbReference type="PROSITE" id="PS51447">
    <property type="entry name" value="FDX_ACB"/>
    <property type="match status" value="1"/>
</dbReference>
<keyword evidence="13 15" id="KW-0030">Aminoacyl-tRNA synthetase</keyword>
<evidence type="ECO:0000256" key="2">
    <source>
        <dbReference type="ARBA" id="ARBA00008653"/>
    </source>
</evidence>
<dbReference type="PANTHER" id="PTHR10947">
    <property type="entry name" value="PHENYLALANYL-TRNA SYNTHETASE BETA CHAIN AND LEUCINE-RICH REPEAT-CONTAINING PROTEIN 47"/>
    <property type="match status" value="1"/>
</dbReference>
<dbReference type="PROSITE" id="PS50886">
    <property type="entry name" value="TRBD"/>
    <property type="match status" value="1"/>
</dbReference>
<evidence type="ECO:0000313" key="20">
    <source>
        <dbReference type="EMBL" id="MFC4737505.1"/>
    </source>
</evidence>
<evidence type="ECO:0000256" key="11">
    <source>
        <dbReference type="ARBA" id="ARBA00022884"/>
    </source>
</evidence>
<feature type="domain" description="FDX-ACB" evidence="18">
    <location>
        <begin position="709"/>
        <end position="802"/>
    </location>
</feature>
<dbReference type="InterPro" id="IPR005121">
    <property type="entry name" value="Fdx_antiC-bd"/>
</dbReference>
<keyword evidence="8 15" id="KW-0547">Nucleotide-binding</keyword>
<dbReference type="Gene3D" id="2.40.50.140">
    <property type="entry name" value="Nucleic acid-binding proteins"/>
    <property type="match status" value="1"/>
</dbReference>
<evidence type="ECO:0000256" key="10">
    <source>
        <dbReference type="ARBA" id="ARBA00022842"/>
    </source>
</evidence>
<dbReference type="SMART" id="SM00896">
    <property type="entry name" value="FDX-ACB"/>
    <property type="match status" value="1"/>
</dbReference>
<dbReference type="InterPro" id="IPR009061">
    <property type="entry name" value="DNA-bd_dom_put_sf"/>
</dbReference>
<evidence type="ECO:0000256" key="14">
    <source>
        <dbReference type="ARBA" id="ARBA00049255"/>
    </source>
</evidence>
<keyword evidence="21" id="KW-1185">Reference proteome</keyword>
<dbReference type="InterPro" id="IPR045864">
    <property type="entry name" value="aa-tRNA-synth_II/BPL/LPL"/>
</dbReference>
<name>A0ABV9NZM9_9BACI</name>
<keyword evidence="5 16" id="KW-0820">tRNA-binding</keyword>
<evidence type="ECO:0000256" key="4">
    <source>
        <dbReference type="ARBA" id="ARBA00022490"/>
    </source>
</evidence>
<comment type="cofactor">
    <cofactor evidence="15">
        <name>Mg(2+)</name>
        <dbReference type="ChEBI" id="CHEBI:18420"/>
    </cofactor>
    <text evidence="15">Binds 2 magnesium ions per tetramer.</text>
</comment>
<dbReference type="Pfam" id="PF17759">
    <property type="entry name" value="tRNA_synthFbeta"/>
    <property type="match status" value="1"/>
</dbReference>
<sequence>MLLSYKWLSDYVDLSGITPEKLAEELTLHGVEVDAVQELGADITNLVVGKVVSCEQHPDADKLKVCQVDIGEEAVQIVCGAPNVAEGQSVAVARVGGRLPGGMKIKRAKLRGQVSEGMICSLQELGFEGKVVPKKYSEGIFVFPEEVVPGTDAKEPLGLDDTVLELDLTPNRSDCLSYLGAAYEAAAVLNRDVYMPEPRIVPAKDRTEEFVNVRVEADEWNPYYGATMIRGVQVSESPLWLQTALMTSGVRPLNNVVDITNYVLLEYGQPLHAFDFDRFGSDEVVVRRAEQDETMTTLDGEERTLSAEHLVITNGIRPTALAGVMGGADSEVEATSENLLLESAYFKPETVRKAQKDLGIRSDSSIRFEKGVDPNRVAAAGERAASLIQQLAGGVVLADPVEHDTLNRDELELDVQADRINASLGTDISADEMTSVLERLRFPVKEKKGTLHVTVPTRRQDISIEPDIVEEVARLYGYDNIPVTLPNTPSTKGGLTVAQKRKRRIRRFLESAGMHEAVSYSLTTAEKEAHFRSKEEPRVSVALPMSEDRSSLRTTLIPHLLEALSHNRNRNLYNVSLFELGSVFHTAETDVTKQPEEKTYLAGAFTGLWESHEWQGEKKPVDFFVVKGVVEGLLAELKAEVSFEKAERSGLHPGRTASVLIHDRPAGVIGQLHPDTAKAFSLPETYIVELDIDAVLKAEEKTVRYRPIPRYPSVDRDIALVVDQTVSAAELERIIKENGQPLLDRVHLFDLYEGEHIAPGKKSAAFSLRYLDRDKTLTEEDVASVHQNVLDALEQKAGAQLRQQ</sequence>
<keyword evidence="6 15" id="KW-0436">Ligase</keyword>
<dbReference type="SUPFAM" id="SSF56037">
    <property type="entry name" value="PheT/TilS domain"/>
    <property type="match status" value="1"/>
</dbReference>
<evidence type="ECO:0000256" key="15">
    <source>
        <dbReference type="HAMAP-Rule" id="MF_00283"/>
    </source>
</evidence>
<dbReference type="HAMAP" id="MF_00283">
    <property type="entry name" value="Phe_tRNA_synth_beta1"/>
    <property type="match status" value="1"/>
</dbReference>
<dbReference type="Pfam" id="PF03484">
    <property type="entry name" value="B5"/>
    <property type="match status" value="1"/>
</dbReference>
<proteinExistence type="inferred from homology"/>
<comment type="subcellular location">
    <subcellularLocation>
        <location evidence="1 15">Cytoplasm</location>
    </subcellularLocation>
</comment>
<dbReference type="EC" id="6.1.1.20" evidence="15"/>
<dbReference type="SUPFAM" id="SSF50249">
    <property type="entry name" value="Nucleic acid-binding proteins"/>
    <property type="match status" value="1"/>
</dbReference>
<evidence type="ECO:0000256" key="3">
    <source>
        <dbReference type="ARBA" id="ARBA00011209"/>
    </source>
</evidence>
<evidence type="ECO:0000256" key="1">
    <source>
        <dbReference type="ARBA" id="ARBA00004496"/>
    </source>
</evidence>
<dbReference type="CDD" id="cd00769">
    <property type="entry name" value="PheRS_beta_core"/>
    <property type="match status" value="1"/>
</dbReference>
<dbReference type="PROSITE" id="PS51483">
    <property type="entry name" value="B5"/>
    <property type="match status" value="1"/>
</dbReference>
<evidence type="ECO:0000256" key="6">
    <source>
        <dbReference type="ARBA" id="ARBA00022598"/>
    </source>
</evidence>
<dbReference type="Pfam" id="PF01588">
    <property type="entry name" value="tRNA_bind"/>
    <property type="match status" value="1"/>
</dbReference>
<dbReference type="SMART" id="SM00874">
    <property type="entry name" value="B5"/>
    <property type="match status" value="1"/>
</dbReference>
<comment type="subunit">
    <text evidence="3 15">Tetramer of two alpha and two beta subunits.</text>
</comment>
<dbReference type="InterPro" id="IPR002547">
    <property type="entry name" value="tRNA-bd_dom"/>
</dbReference>
<dbReference type="InterPro" id="IPR033714">
    <property type="entry name" value="tRNA_bind_bactPheRS"/>
</dbReference>
<dbReference type="Pfam" id="PF03483">
    <property type="entry name" value="B3_4"/>
    <property type="match status" value="1"/>
</dbReference>
<dbReference type="InterPro" id="IPR036690">
    <property type="entry name" value="Fdx_antiC-bd_sf"/>
</dbReference>
<comment type="caution">
    <text evidence="20">The sequence shown here is derived from an EMBL/GenBank/DDBJ whole genome shotgun (WGS) entry which is preliminary data.</text>
</comment>
<comment type="catalytic activity">
    <reaction evidence="14 15">
        <text>tRNA(Phe) + L-phenylalanine + ATP = L-phenylalanyl-tRNA(Phe) + AMP + diphosphate + H(+)</text>
        <dbReference type="Rhea" id="RHEA:19413"/>
        <dbReference type="Rhea" id="RHEA-COMP:9668"/>
        <dbReference type="Rhea" id="RHEA-COMP:9699"/>
        <dbReference type="ChEBI" id="CHEBI:15378"/>
        <dbReference type="ChEBI" id="CHEBI:30616"/>
        <dbReference type="ChEBI" id="CHEBI:33019"/>
        <dbReference type="ChEBI" id="CHEBI:58095"/>
        <dbReference type="ChEBI" id="CHEBI:78442"/>
        <dbReference type="ChEBI" id="CHEBI:78531"/>
        <dbReference type="ChEBI" id="CHEBI:456215"/>
        <dbReference type="EC" id="6.1.1.20"/>
    </reaction>
</comment>
<dbReference type="InterPro" id="IPR041616">
    <property type="entry name" value="PheRS_beta_core"/>
</dbReference>
<dbReference type="CDD" id="cd02796">
    <property type="entry name" value="tRNA_bind_bactPheRS"/>
    <property type="match status" value="1"/>
</dbReference>
<protein>
    <recommendedName>
        <fullName evidence="15">Phenylalanine--tRNA ligase beta subunit</fullName>
        <ecNumber evidence="15">6.1.1.20</ecNumber>
    </recommendedName>
    <alternativeName>
        <fullName evidence="15">Phenylalanyl-tRNA synthetase beta subunit</fullName>
        <shortName evidence="15">PheRS</shortName>
    </alternativeName>
</protein>